<evidence type="ECO:0000256" key="8">
    <source>
        <dbReference type="ARBA" id="ARBA00023136"/>
    </source>
</evidence>
<comment type="subcellular location">
    <subcellularLocation>
        <location evidence="1">Mitochondrion membrane</location>
    </subcellularLocation>
</comment>
<keyword evidence="3" id="KW-0813">Transport</keyword>
<dbReference type="GO" id="GO:0015986">
    <property type="term" value="P:proton motive force-driven ATP synthesis"/>
    <property type="evidence" value="ECO:0007669"/>
    <property type="project" value="InterPro"/>
</dbReference>
<evidence type="ECO:0000256" key="4">
    <source>
        <dbReference type="ARBA" id="ARBA00022547"/>
    </source>
</evidence>
<sequence>MSAVASRTVLRQSRFAVRRAGIRNASSSTETAKEKAGDVASKASGGLSRVSSSAGAAASKVSAAAANLTGQAQAQAGGILGRVQTYLPRATYYSRIAIELGKLIAQQRAMAPPSVATVQSYLQPVINAARNPLSLFNKAADVANSSAAQPANVLNRVRSISSAQWLSASVVAAEVVGFFTVGEIIGRRKLVGYRPNTHGAH</sequence>
<keyword evidence="7" id="KW-0496">Mitochondrion</keyword>
<evidence type="ECO:0000256" key="10">
    <source>
        <dbReference type="SAM" id="MobiDB-lite"/>
    </source>
</evidence>
<evidence type="ECO:0000256" key="2">
    <source>
        <dbReference type="ARBA" id="ARBA00005699"/>
    </source>
</evidence>
<keyword evidence="6" id="KW-0406">Ion transport</keyword>
<evidence type="ECO:0008006" key="13">
    <source>
        <dbReference type="Google" id="ProtNLM"/>
    </source>
</evidence>
<comment type="similarity">
    <text evidence="2">Belongs to the ATPase g subunit family.</text>
</comment>
<dbReference type="PANTHER" id="PTHR12386">
    <property type="entry name" value="ATP SYNTHASE SUBUNIT"/>
    <property type="match status" value="1"/>
</dbReference>
<feature type="region of interest" description="Disordered" evidence="10">
    <location>
        <begin position="24"/>
        <end position="47"/>
    </location>
</feature>
<evidence type="ECO:0000256" key="1">
    <source>
        <dbReference type="ARBA" id="ARBA00004325"/>
    </source>
</evidence>
<protein>
    <recommendedName>
        <fullName evidence="13">Mitochondrial F1F0-ATP synthase-like protein g subunit</fullName>
    </recommendedName>
</protein>
<keyword evidence="5" id="KW-0375">Hydrogen ion transport</keyword>
<organism evidence="11 12">
    <name type="scientific">Massarina eburnea CBS 473.64</name>
    <dbReference type="NCBI Taxonomy" id="1395130"/>
    <lineage>
        <taxon>Eukaryota</taxon>
        <taxon>Fungi</taxon>
        <taxon>Dikarya</taxon>
        <taxon>Ascomycota</taxon>
        <taxon>Pezizomycotina</taxon>
        <taxon>Dothideomycetes</taxon>
        <taxon>Pleosporomycetidae</taxon>
        <taxon>Pleosporales</taxon>
        <taxon>Massarineae</taxon>
        <taxon>Massarinaceae</taxon>
        <taxon>Massarina</taxon>
    </lineage>
</organism>
<proteinExistence type="inferred from homology"/>
<dbReference type="OrthoDB" id="437at2759"/>
<evidence type="ECO:0000256" key="7">
    <source>
        <dbReference type="ARBA" id="ARBA00023128"/>
    </source>
</evidence>
<reference evidence="11" key="1">
    <citation type="journal article" date="2020" name="Stud. Mycol.">
        <title>101 Dothideomycetes genomes: a test case for predicting lifestyles and emergence of pathogens.</title>
        <authorList>
            <person name="Haridas S."/>
            <person name="Albert R."/>
            <person name="Binder M."/>
            <person name="Bloem J."/>
            <person name="Labutti K."/>
            <person name="Salamov A."/>
            <person name="Andreopoulos B."/>
            <person name="Baker S."/>
            <person name="Barry K."/>
            <person name="Bills G."/>
            <person name="Bluhm B."/>
            <person name="Cannon C."/>
            <person name="Castanera R."/>
            <person name="Culley D."/>
            <person name="Daum C."/>
            <person name="Ezra D."/>
            <person name="Gonzalez J."/>
            <person name="Henrissat B."/>
            <person name="Kuo A."/>
            <person name="Liang C."/>
            <person name="Lipzen A."/>
            <person name="Lutzoni F."/>
            <person name="Magnuson J."/>
            <person name="Mondo S."/>
            <person name="Nolan M."/>
            <person name="Ohm R."/>
            <person name="Pangilinan J."/>
            <person name="Park H.-J."/>
            <person name="Ramirez L."/>
            <person name="Alfaro M."/>
            <person name="Sun H."/>
            <person name="Tritt A."/>
            <person name="Yoshinaga Y."/>
            <person name="Zwiers L.-H."/>
            <person name="Turgeon B."/>
            <person name="Goodwin S."/>
            <person name="Spatafora J."/>
            <person name="Crous P."/>
            <person name="Grigoriev I."/>
        </authorList>
    </citation>
    <scope>NUCLEOTIDE SEQUENCE</scope>
    <source>
        <strain evidence="11">CBS 473.64</strain>
    </source>
</reference>
<evidence type="ECO:0000313" key="12">
    <source>
        <dbReference type="Proteomes" id="UP000799753"/>
    </source>
</evidence>
<name>A0A6A6RU42_9PLEO</name>
<dbReference type="Proteomes" id="UP000799753">
    <property type="component" value="Unassembled WGS sequence"/>
</dbReference>
<evidence type="ECO:0000256" key="6">
    <source>
        <dbReference type="ARBA" id="ARBA00023065"/>
    </source>
</evidence>
<keyword evidence="8" id="KW-0472">Membrane</keyword>
<evidence type="ECO:0000313" key="11">
    <source>
        <dbReference type="EMBL" id="KAF2638231.1"/>
    </source>
</evidence>
<dbReference type="AlphaFoldDB" id="A0A6A6RU42"/>
<keyword evidence="12" id="KW-1185">Reference proteome</keyword>
<dbReference type="Pfam" id="PF04718">
    <property type="entry name" value="ATP-synt_G"/>
    <property type="match status" value="1"/>
</dbReference>
<dbReference type="EMBL" id="MU006790">
    <property type="protein sequence ID" value="KAF2638231.1"/>
    <property type="molecule type" value="Genomic_DNA"/>
</dbReference>
<keyword evidence="9" id="KW-0066">ATP synthesis</keyword>
<dbReference type="GO" id="GO:0045259">
    <property type="term" value="C:proton-transporting ATP synthase complex"/>
    <property type="evidence" value="ECO:0007669"/>
    <property type="project" value="UniProtKB-KW"/>
</dbReference>
<evidence type="ECO:0000256" key="5">
    <source>
        <dbReference type="ARBA" id="ARBA00022781"/>
    </source>
</evidence>
<dbReference type="InterPro" id="IPR006808">
    <property type="entry name" value="ATP_synth_F0_gsu_mt"/>
</dbReference>
<dbReference type="GO" id="GO:0015078">
    <property type="term" value="F:proton transmembrane transporter activity"/>
    <property type="evidence" value="ECO:0007669"/>
    <property type="project" value="InterPro"/>
</dbReference>
<gene>
    <name evidence="11" type="ORF">P280DRAFT_471354</name>
</gene>
<evidence type="ECO:0000256" key="9">
    <source>
        <dbReference type="ARBA" id="ARBA00023310"/>
    </source>
</evidence>
<evidence type="ECO:0000256" key="3">
    <source>
        <dbReference type="ARBA" id="ARBA00022448"/>
    </source>
</evidence>
<keyword evidence="4" id="KW-0138">CF(0)</keyword>
<dbReference type="GO" id="GO:0031966">
    <property type="term" value="C:mitochondrial membrane"/>
    <property type="evidence" value="ECO:0007669"/>
    <property type="project" value="UniProtKB-SubCell"/>
</dbReference>
<accession>A0A6A6RU42</accession>